<feature type="transmembrane region" description="Helical" evidence="1">
    <location>
        <begin position="12"/>
        <end position="37"/>
    </location>
</feature>
<feature type="transmembrane region" description="Helical" evidence="1">
    <location>
        <begin position="57"/>
        <end position="82"/>
    </location>
</feature>
<evidence type="ECO:0000313" key="2">
    <source>
        <dbReference type="EMBL" id="VWC17045.1"/>
    </source>
</evidence>
<keyword evidence="1" id="KW-0472">Membrane</keyword>
<dbReference type="RefSeq" id="WP_063934562.1">
    <property type="nucleotide sequence ID" value="NZ_CABVQD010000025.1"/>
</dbReference>
<gene>
    <name evidence="2" type="ORF">BPA30113_05520</name>
</gene>
<evidence type="ECO:0000256" key="1">
    <source>
        <dbReference type="SAM" id="Phobius"/>
    </source>
</evidence>
<dbReference type="AlphaFoldDB" id="A0A6P2Q5P5"/>
<feature type="transmembrane region" description="Helical" evidence="1">
    <location>
        <begin position="203"/>
        <end position="224"/>
    </location>
</feature>
<evidence type="ECO:0000313" key="3">
    <source>
        <dbReference type="Proteomes" id="UP000494330"/>
    </source>
</evidence>
<feature type="transmembrane region" description="Helical" evidence="1">
    <location>
        <begin position="94"/>
        <end position="117"/>
    </location>
</feature>
<feature type="transmembrane region" description="Helical" evidence="1">
    <location>
        <begin position="175"/>
        <end position="197"/>
    </location>
</feature>
<name>A0A6P2Q5P5_9BURK</name>
<keyword evidence="1" id="KW-1133">Transmembrane helix</keyword>
<dbReference type="EMBL" id="CABVQD010000025">
    <property type="protein sequence ID" value="VWC17045.1"/>
    <property type="molecule type" value="Genomic_DNA"/>
</dbReference>
<dbReference type="Proteomes" id="UP000494330">
    <property type="component" value="Unassembled WGS sequence"/>
</dbReference>
<keyword evidence="1" id="KW-0812">Transmembrane</keyword>
<keyword evidence="3" id="KW-1185">Reference proteome</keyword>
<proteinExistence type="predicted"/>
<reference evidence="2 3" key="1">
    <citation type="submission" date="2019-09" db="EMBL/GenBank/DDBJ databases">
        <authorList>
            <person name="Depoorter E."/>
        </authorList>
    </citation>
    <scope>NUCLEOTIDE SEQUENCE [LARGE SCALE GENOMIC DNA]</scope>
    <source>
        <strain evidence="2">LMG 30113</strain>
    </source>
</reference>
<protein>
    <submittedName>
        <fullName evidence="2">Membrane protein</fullName>
    </submittedName>
</protein>
<organism evidence="2 3">
    <name type="scientific">Burkholderia paludis</name>
    <dbReference type="NCBI Taxonomy" id="1506587"/>
    <lineage>
        <taxon>Bacteria</taxon>
        <taxon>Pseudomonadati</taxon>
        <taxon>Pseudomonadota</taxon>
        <taxon>Betaproteobacteria</taxon>
        <taxon>Burkholderiales</taxon>
        <taxon>Burkholderiaceae</taxon>
        <taxon>Burkholderia</taxon>
        <taxon>Burkholderia cepacia complex</taxon>
    </lineage>
</organism>
<sequence>MSSKTPLDSARFAGWSAIVGALLIYVTAGLSTMATGLDTELVFRGDDMLALPAGSLAAFRWAMVTDVFGFYLSFLPVGAWLWHAFDRESAAQRVTGLAALAMFVTLGVCGAALQMAALGPLSDMYVRGTPEARTAAAVSWTTIAHVAQRGLWWFEGPVMAFWMATTGSRLKQAAWGGGSLLQFLAVLVGAFFVSGLFPQLNGVTAGLEMAVVVILPLWMIRFGVGALRRADDRAIVDGFARSGGRP</sequence>
<accession>A0A6P2Q5P5</accession>